<dbReference type="PANTHER" id="PTHR30383">
    <property type="entry name" value="THIOESTERASE 1/PROTEASE 1/LYSOPHOSPHOLIPASE L1"/>
    <property type="match status" value="1"/>
</dbReference>
<dbReference type="GO" id="GO:0004622">
    <property type="term" value="F:phosphatidylcholine lysophospholipase activity"/>
    <property type="evidence" value="ECO:0007669"/>
    <property type="project" value="TreeGrafter"/>
</dbReference>
<proteinExistence type="predicted"/>
<dbReference type="Proteomes" id="UP000323567">
    <property type="component" value="Unassembled WGS sequence"/>
</dbReference>
<feature type="domain" description="SGNH hydrolase-type esterase" evidence="2">
    <location>
        <begin position="47"/>
        <end position="207"/>
    </location>
</feature>
<dbReference type="InterPro" id="IPR036514">
    <property type="entry name" value="SGNH_hydro_sf"/>
</dbReference>
<dbReference type="AlphaFoldDB" id="A0A5B3G2K2"/>
<gene>
    <name evidence="3" type="ORF">F2Y13_11410</name>
</gene>
<evidence type="ECO:0000313" key="3">
    <source>
        <dbReference type="EMBL" id="KAA2367646.1"/>
    </source>
</evidence>
<sequence>MLTTMKRILILAAALFTVCTAFAQSEYNLQRRSLFEVLPVYSSDIVFLGNSITDGCEWAELFNNRHVKNRGISGDRSGWLLDRLDPIVGGHPKKLFLMIGVNDLAAGVSPDEIVANVARLIDRFQSESRWTKIYVQSILPVNGESFAKFKKHYEHGRQIVPLNKRLEALCDEKEVTYLDVWGALADHEGRLDKRYTNDGLHLTGEGYVVWRDAIKQHVK</sequence>
<evidence type="ECO:0000256" key="1">
    <source>
        <dbReference type="SAM" id="SignalP"/>
    </source>
</evidence>
<dbReference type="InterPro" id="IPR051532">
    <property type="entry name" value="Ester_Hydrolysis_Enzymes"/>
</dbReference>
<evidence type="ECO:0000313" key="4">
    <source>
        <dbReference type="Proteomes" id="UP000323567"/>
    </source>
</evidence>
<dbReference type="SUPFAM" id="SSF52266">
    <property type="entry name" value="SGNH hydrolase"/>
    <property type="match status" value="1"/>
</dbReference>
<accession>A0A5B3G2K2</accession>
<keyword evidence="1" id="KW-0732">Signal</keyword>
<dbReference type="PANTHER" id="PTHR30383:SF5">
    <property type="entry name" value="SGNH HYDROLASE-TYPE ESTERASE DOMAIN-CONTAINING PROTEIN"/>
    <property type="match status" value="1"/>
</dbReference>
<feature type="signal peptide" evidence="1">
    <location>
        <begin position="1"/>
        <end position="23"/>
    </location>
</feature>
<dbReference type="Gene3D" id="3.40.50.1110">
    <property type="entry name" value="SGNH hydrolase"/>
    <property type="match status" value="1"/>
</dbReference>
<evidence type="ECO:0000259" key="2">
    <source>
        <dbReference type="Pfam" id="PF13472"/>
    </source>
</evidence>
<dbReference type="InterPro" id="IPR013830">
    <property type="entry name" value="SGNH_hydro"/>
</dbReference>
<feature type="chain" id="PRO_5022863935" evidence="1">
    <location>
        <begin position="24"/>
        <end position="219"/>
    </location>
</feature>
<reference evidence="3 4" key="1">
    <citation type="journal article" date="2019" name="Nat. Med.">
        <title>A library of human gut bacterial isolates paired with longitudinal multiomics data enables mechanistic microbiome research.</title>
        <authorList>
            <person name="Poyet M."/>
            <person name="Groussin M."/>
            <person name="Gibbons S.M."/>
            <person name="Avila-Pacheco J."/>
            <person name="Jiang X."/>
            <person name="Kearney S.M."/>
            <person name="Perrotta A.R."/>
            <person name="Berdy B."/>
            <person name="Zhao S."/>
            <person name="Lieberman T.D."/>
            <person name="Swanson P.K."/>
            <person name="Smith M."/>
            <person name="Roesemann S."/>
            <person name="Alexander J.E."/>
            <person name="Rich S.A."/>
            <person name="Livny J."/>
            <person name="Vlamakis H."/>
            <person name="Clish C."/>
            <person name="Bullock K."/>
            <person name="Deik A."/>
            <person name="Scott J."/>
            <person name="Pierce K.A."/>
            <person name="Xavier R.J."/>
            <person name="Alm E.J."/>
        </authorList>
    </citation>
    <scope>NUCLEOTIDE SEQUENCE [LARGE SCALE GENOMIC DNA]</scope>
    <source>
        <strain evidence="3 4">BIOML-A2</strain>
    </source>
</reference>
<dbReference type="Pfam" id="PF13472">
    <property type="entry name" value="Lipase_GDSL_2"/>
    <property type="match status" value="1"/>
</dbReference>
<name>A0A5B3G2K2_9BACT</name>
<protein>
    <submittedName>
        <fullName evidence="3">GDSL family lipase</fullName>
    </submittedName>
</protein>
<comment type="caution">
    <text evidence="3">The sequence shown here is derived from an EMBL/GenBank/DDBJ whole genome shotgun (WGS) entry which is preliminary data.</text>
</comment>
<organism evidence="3 4">
    <name type="scientific">Alistipes shahii</name>
    <dbReference type="NCBI Taxonomy" id="328814"/>
    <lineage>
        <taxon>Bacteria</taxon>
        <taxon>Pseudomonadati</taxon>
        <taxon>Bacteroidota</taxon>
        <taxon>Bacteroidia</taxon>
        <taxon>Bacteroidales</taxon>
        <taxon>Rikenellaceae</taxon>
        <taxon>Alistipes</taxon>
    </lineage>
</organism>
<dbReference type="EMBL" id="VVXK01000017">
    <property type="protein sequence ID" value="KAA2367646.1"/>
    <property type="molecule type" value="Genomic_DNA"/>
</dbReference>